<evidence type="ECO:0000313" key="2">
    <source>
        <dbReference type="Proteomes" id="UP001377692"/>
    </source>
</evidence>
<keyword evidence="2" id="KW-1185">Reference proteome</keyword>
<name>A0ABU8RBU6_9PSED</name>
<gene>
    <name evidence="1" type="ORF">V7V80_22045</name>
</gene>
<dbReference type="EMBL" id="JBBHLD010000026">
    <property type="protein sequence ID" value="MEJ5907372.1"/>
    <property type="molecule type" value="Genomic_DNA"/>
</dbReference>
<accession>A0ABU8RBU6</accession>
<sequence length="438" mass="46686">MMQTHRSTFDTPAPTTLRVGVFFDGTGNNLGNATAAGQASGPLAGTSYGNAWSNVALLHALYPAPGSPAPGTMAFLKLYVEGIGTTAGAADSSFASATGRGRTGVEARVAEAVTMIADQLRGWCLAYPQSRLARVELDLFGFSRGAAAARHLANVLRDDASNLLGTSCAVGINFIGLFDTVAAIVAPLQGDFDPADARHGGLRLGLGKGIARHVVQLVAGDERRHNFPLVRSEGDIVVPGVHSNIGGGYLPCMQEQVLLCKPQSQRVPVRTKAECTRAYSAASALLTSAFAELGEPRPRVLTWEQPIAGGKPDEAQKQVYAAVYRERDVAGHLSRVYLSIMRELAVRGGVPFAELGDDEAHRLPDDLLDISRKLHGFALGSRPDAGLTEDEQRLLRDKYIHTSAHWNPVKGLRNSTLDVLFVNRPGEAGRVEHADPMV</sequence>
<dbReference type="PANTHER" id="PTHR33840:SF1">
    <property type="entry name" value="TLE1 PHOSPHOLIPASE DOMAIN-CONTAINING PROTEIN"/>
    <property type="match status" value="1"/>
</dbReference>
<reference evidence="1 2" key="1">
    <citation type="submission" date="2024-02" db="EMBL/GenBank/DDBJ databases">
        <title>Identification of pathogenicity and growth-promoting functions of Pseudomonas putida variants.</title>
        <authorList>
            <person name="Sun J."/>
        </authorList>
    </citation>
    <scope>NUCLEOTIDE SEQUENCE [LARGE SCALE GENOMIC DNA]</scope>
    <source>
        <strain evidence="1 2">A04</strain>
    </source>
</reference>
<dbReference type="Proteomes" id="UP001377692">
    <property type="component" value="Unassembled WGS sequence"/>
</dbReference>
<evidence type="ECO:0000313" key="1">
    <source>
        <dbReference type="EMBL" id="MEJ5907372.1"/>
    </source>
</evidence>
<organism evidence="1 2">
    <name type="scientific">Pseudomonas kermanshahensis</name>
    <dbReference type="NCBI Taxonomy" id="2745482"/>
    <lineage>
        <taxon>Bacteria</taxon>
        <taxon>Pseudomonadati</taxon>
        <taxon>Pseudomonadota</taxon>
        <taxon>Gammaproteobacteria</taxon>
        <taxon>Pseudomonadales</taxon>
        <taxon>Pseudomonadaceae</taxon>
        <taxon>Pseudomonas</taxon>
    </lineage>
</organism>
<dbReference type="PANTHER" id="PTHR33840">
    <property type="match status" value="1"/>
</dbReference>
<dbReference type="RefSeq" id="WP_339550775.1">
    <property type="nucleotide sequence ID" value="NZ_JBBHLD010000026.1"/>
</dbReference>
<comment type="caution">
    <text evidence="1">The sequence shown here is derived from an EMBL/GenBank/DDBJ whole genome shotgun (WGS) entry which is preliminary data.</text>
</comment>
<protein>
    <submittedName>
        <fullName evidence="1">DUF2235 domain-containing protein</fullName>
    </submittedName>
</protein>
<proteinExistence type="predicted"/>